<accession>A0A0D2HSQ5</accession>
<dbReference type="VEuPathDB" id="FungiDB:Z519_03562"/>
<evidence type="ECO:0000259" key="2">
    <source>
        <dbReference type="Pfam" id="PF10544"/>
    </source>
</evidence>
<dbReference type="GeneID" id="27696490"/>
<evidence type="ECO:0000313" key="4">
    <source>
        <dbReference type="Proteomes" id="UP000053789"/>
    </source>
</evidence>
<name>A0A0D2HSQ5_CLAB1</name>
<dbReference type="PANTHER" id="PTHR28094">
    <property type="entry name" value="MEIOTICALLY UP-REGULATED GENE 113 PROTEIN"/>
    <property type="match status" value="1"/>
</dbReference>
<dbReference type="Pfam" id="PF10544">
    <property type="entry name" value="T5orf172"/>
    <property type="match status" value="1"/>
</dbReference>
<evidence type="ECO:0000256" key="1">
    <source>
        <dbReference type="SAM" id="MobiDB-lite"/>
    </source>
</evidence>
<keyword evidence="4" id="KW-1185">Reference proteome</keyword>
<dbReference type="HOGENOM" id="CLU_796938_0_0_1"/>
<dbReference type="PANTHER" id="PTHR28094:SF1">
    <property type="entry name" value="MEIOTICALLY UP-REGULATED GENE 113 PROTEIN"/>
    <property type="match status" value="1"/>
</dbReference>
<gene>
    <name evidence="3" type="ORF">Z519_03562</name>
</gene>
<evidence type="ECO:0000313" key="3">
    <source>
        <dbReference type="EMBL" id="KIW96493.1"/>
    </source>
</evidence>
<dbReference type="EMBL" id="KN846983">
    <property type="protein sequence ID" value="KIW96493.1"/>
    <property type="molecule type" value="Genomic_DNA"/>
</dbReference>
<dbReference type="InterPro" id="IPR053006">
    <property type="entry name" value="Meiosis_regulatory"/>
</dbReference>
<dbReference type="RefSeq" id="XP_016623162.1">
    <property type="nucleotide sequence ID" value="XM_016761312.1"/>
</dbReference>
<dbReference type="Proteomes" id="UP000053789">
    <property type="component" value="Unassembled WGS sequence"/>
</dbReference>
<reference evidence="3" key="1">
    <citation type="submission" date="2015-01" db="EMBL/GenBank/DDBJ databases">
        <title>The Genome Sequence of Cladophialophora bantiana CBS 173.52.</title>
        <authorList>
            <consortium name="The Broad Institute Genomics Platform"/>
            <person name="Cuomo C."/>
            <person name="de Hoog S."/>
            <person name="Gorbushina A."/>
            <person name="Stielow B."/>
            <person name="Teixiera M."/>
            <person name="Abouelleil A."/>
            <person name="Chapman S.B."/>
            <person name="Priest M."/>
            <person name="Young S.K."/>
            <person name="Wortman J."/>
            <person name="Nusbaum C."/>
            <person name="Birren B."/>
        </authorList>
    </citation>
    <scope>NUCLEOTIDE SEQUENCE [LARGE SCALE GENOMIC DNA]</scope>
    <source>
        <strain evidence="3">CBS 173.52</strain>
    </source>
</reference>
<protein>
    <recommendedName>
        <fullName evidence="2">Bacteriophage T5 Orf172 DNA-binding domain-containing protein</fullName>
    </recommendedName>
</protein>
<feature type="domain" description="Bacteriophage T5 Orf172 DNA-binding" evidence="2">
    <location>
        <begin position="130"/>
        <end position="202"/>
    </location>
</feature>
<dbReference type="AlphaFoldDB" id="A0A0D2HSQ5"/>
<sequence length="348" mass="39577">MVHQETASARKVRRQWQSQLKDAAQQFDVVKEEPETSSLMVSKGSAEYVDRPGPPPRYTLRSVPQNVSLSNPSSDATTSTAVSEFEPLIKSGRTLRDKLLKAPTGKEWSEIGDIHAFSRESGPGMIKPVFSKDVISRLGCWGRTCGYQPILKHHLQAIPYRKFVEALIHFELLSYWRRQFQCKHNMSCFRQHQEWFEVDDATASGFTTNLLEWITVANPYDEQCRLIQKWNLVIESMVKRQMAITSQGLLDTLDSSFEIVGTYHNKNVAHENVRIRTEMTERTSGQTKASTRAAERFTAPDASDGDIISTLADIIVSPTSAERCLHARSYLWSTDVLFLAGNKHIWWP</sequence>
<dbReference type="InterPro" id="IPR018306">
    <property type="entry name" value="Phage_T5_Orf172_DNA-bd"/>
</dbReference>
<dbReference type="OrthoDB" id="4158646at2759"/>
<proteinExistence type="predicted"/>
<feature type="region of interest" description="Disordered" evidence="1">
    <location>
        <begin position="23"/>
        <end position="55"/>
    </location>
</feature>
<organism evidence="3 4">
    <name type="scientific">Cladophialophora bantiana (strain ATCC 10958 / CBS 173.52 / CDC B-1940 / NIH 8579)</name>
    <name type="common">Xylohypha bantiana</name>
    <dbReference type="NCBI Taxonomy" id="1442370"/>
    <lineage>
        <taxon>Eukaryota</taxon>
        <taxon>Fungi</taxon>
        <taxon>Dikarya</taxon>
        <taxon>Ascomycota</taxon>
        <taxon>Pezizomycotina</taxon>
        <taxon>Eurotiomycetes</taxon>
        <taxon>Chaetothyriomycetidae</taxon>
        <taxon>Chaetothyriales</taxon>
        <taxon>Herpotrichiellaceae</taxon>
        <taxon>Cladophialophora</taxon>
    </lineage>
</organism>